<protein>
    <recommendedName>
        <fullName evidence="11">Adenylyltransferase and sulfurtransferase MOCS3</fullName>
    </recommendedName>
    <alternativeName>
        <fullName evidence="11">Molybdenum cofactor synthesis protein 3</fullName>
    </alternativeName>
    <domain>
        <recommendedName>
            <fullName evidence="11">Molybdopterin-synthase adenylyltransferase</fullName>
            <ecNumber evidence="11">2.7.7.80</ecNumber>
        </recommendedName>
        <alternativeName>
            <fullName evidence="11">Adenylyltransferase MOCS3</fullName>
        </alternativeName>
        <alternativeName>
            <fullName evidence="11">Sulfur carrier protein MOCS2A adenylyltransferase</fullName>
        </alternativeName>
    </domain>
    <domain>
        <recommendedName>
            <fullName evidence="11">Molybdopterin-synthase sulfurtransferase</fullName>
            <ecNumber evidence="11">2.8.1.11</ecNumber>
        </recommendedName>
        <alternativeName>
            <fullName evidence="11">Sulfurtransferase MOCS3</fullName>
        </alternativeName>
        <alternativeName>
            <fullName evidence="11">Sulfur carrier protein MOCS2A sulfurtransferase</fullName>
        </alternativeName>
    </domain>
</protein>
<keyword evidence="4 11" id="KW-0819">tRNA processing</keyword>
<comment type="similarity">
    <text evidence="11">In the N-terminal section; belongs to the HesA/MoeB/ThiF family. UBA4 subfamily.</text>
</comment>
<dbReference type="UniPathway" id="UPA00344"/>
<dbReference type="Gene3D" id="3.40.250.10">
    <property type="entry name" value="Rhodanese-like domain"/>
    <property type="match status" value="1"/>
</dbReference>
<feature type="binding site" evidence="11">
    <location>
        <position position="110"/>
    </location>
    <ligand>
        <name>ATP</name>
        <dbReference type="ChEBI" id="CHEBI:30616"/>
    </ligand>
</feature>
<evidence type="ECO:0000256" key="3">
    <source>
        <dbReference type="ARBA" id="ARBA00022679"/>
    </source>
</evidence>
<evidence type="ECO:0000256" key="1">
    <source>
        <dbReference type="ARBA" id="ARBA00004514"/>
    </source>
</evidence>
<keyword evidence="5 11" id="KW-0479">Metal-binding</keyword>
<dbReference type="SMART" id="SM00450">
    <property type="entry name" value="RHOD"/>
    <property type="match status" value="1"/>
</dbReference>
<keyword evidence="2 11" id="KW-0963">Cytoplasm</keyword>
<comment type="cofactor">
    <cofactor evidence="11">
        <name>Zn(2+)</name>
        <dbReference type="ChEBI" id="CHEBI:29105"/>
    </cofactor>
    <text evidence="11">Binds 1 zinc ion per subunit.</text>
</comment>
<dbReference type="Reactome" id="R-XTR-947581">
    <property type="pathway name" value="Molybdenum cofactor biosynthesis"/>
</dbReference>
<dbReference type="EC" id="2.7.7.80" evidence="11"/>
<comment type="pathway">
    <text evidence="11">Cofactor biosynthesis; molybdopterin biosynthesis.</text>
</comment>
<dbReference type="EC" id="2.8.1.11" evidence="11"/>
<dbReference type="InterPro" id="IPR045886">
    <property type="entry name" value="ThiF/MoeB/HesA"/>
</dbReference>
<evidence type="ECO:0000256" key="10">
    <source>
        <dbReference type="ARBA" id="ARBA00023268"/>
    </source>
</evidence>
<evidence type="ECO:0000313" key="14">
    <source>
        <dbReference type="Proteomes" id="UP000008143"/>
    </source>
</evidence>
<dbReference type="UniPathway" id="UPA00988"/>
<feature type="binding site" evidence="11">
    <location>
        <begin position="178"/>
        <end position="179"/>
    </location>
    <ligand>
        <name>ATP</name>
        <dbReference type="ChEBI" id="CHEBI:30616"/>
    </ligand>
</feature>
<dbReference type="Gene3D" id="3.40.50.720">
    <property type="entry name" value="NAD(P)-binding Rossmann-like Domain"/>
    <property type="match status" value="1"/>
</dbReference>
<accession>A0A6I8R184</accession>
<feature type="binding site" evidence="11">
    <location>
        <position position="297"/>
    </location>
    <ligand>
        <name>Zn(2+)</name>
        <dbReference type="ChEBI" id="CHEBI:29105"/>
    </ligand>
</feature>
<dbReference type="FunFam" id="3.40.250.10:FF:000014">
    <property type="entry name" value="Adenylyltransferase and sulfurtransferase MOCS3"/>
    <property type="match status" value="1"/>
</dbReference>
<evidence type="ECO:0000256" key="7">
    <source>
        <dbReference type="ARBA" id="ARBA00022833"/>
    </source>
</evidence>
<dbReference type="OMA" id="IPDVGMD"/>
<dbReference type="GO" id="GO:0005829">
    <property type="term" value="C:cytosol"/>
    <property type="evidence" value="ECO:0007669"/>
    <property type="project" value="UniProtKB-SubCell"/>
</dbReference>
<evidence type="ECO:0000256" key="6">
    <source>
        <dbReference type="ARBA" id="ARBA00022741"/>
    </source>
</evidence>
<dbReference type="GO" id="GO:0016779">
    <property type="term" value="F:nucleotidyltransferase activity"/>
    <property type="evidence" value="ECO:0000318"/>
    <property type="project" value="GO_Central"/>
</dbReference>
<proteinExistence type="inferred from homology"/>
<dbReference type="GeneTree" id="ENSGT00940000160847"/>
<sequence length="455" mass="50012">MSGMDGIDSQITCTGSSVDKLPHLKGNEVKSYSLPESHGADEILPELNKSSLTNPDILRYSRQLVLPEFGVQGQLNLSKVSVLVIGCGGLGCPVAQYLAASGIGRLGLLDYDVVEMSNLHRQVLHGENRLGMPKSVSIVKTLQKLNSSVIYLPYHMSLNPENGLQIIRQYDIIADCSDNVPTRYLVNDACVLAGKPLVSASALRWEGQLTVYNYQQGPCYRCLFPKPPPSETVTNCADGGVLGIVPGIIGSLQALEVLKIASGMVPSYSGVLLMFDALEGRFRNIKIRGKQNDCAACSNSAETAILQDYEAFCGSSASDKCRMLSLLSRDERLSVEEYKRLLDDHIPHILIDVRPQPEVDICQLPHSIHIPLKGLEQKNEKWISFLRTKIAELINTGNRVEKTVITICKLGNDSQIAVKILQEIFGNEVDLFVVKDVQGGLMAWAEKIDPMFPRY</sequence>
<evidence type="ECO:0000256" key="4">
    <source>
        <dbReference type="ARBA" id="ARBA00022694"/>
    </source>
</evidence>
<dbReference type="PANTHER" id="PTHR10953:SF102">
    <property type="entry name" value="ADENYLYLTRANSFERASE AND SULFURTRANSFERASE MOCS3"/>
    <property type="match status" value="1"/>
</dbReference>
<feature type="active site" description="Glycyl thioester intermediate; for adenylyltransferase activity" evidence="11">
    <location>
        <position position="236"/>
    </location>
</feature>
<dbReference type="Pfam" id="PF00899">
    <property type="entry name" value="ThiF"/>
    <property type="match status" value="1"/>
</dbReference>
<dbReference type="CTD" id="27304"/>
<keyword evidence="3 11" id="KW-0808">Transferase</keyword>
<feature type="binding site" evidence="11">
    <location>
        <position position="294"/>
    </location>
    <ligand>
        <name>Zn(2+)</name>
        <dbReference type="ChEBI" id="CHEBI:29105"/>
    </ligand>
</feature>
<evidence type="ECO:0000313" key="16">
    <source>
        <dbReference type="RefSeq" id="XP_031758109.1"/>
    </source>
</evidence>
<feature type="binding site" evidence="11">
    <location>
        <position position="134"/>
    </location>
    <ligand>
        <name>ATP</name>
        <dbReference type="ChEBI" id="CHEBI:30616"/>
    </ligand>
</feature>
<gene>
    <name evidence="13 15 16 17 18" type="primary">mocs3</name>
    <name evidence="11" type="synonym">MOCS3</name>
    <name evidence="11" type="synonym">UBA4</name>
</gene>
<feature type="binding site" evidence="11">
    <location>
        <position position="89"/>
    </location>
    <ligand>
        <name>ATP</name>
        <dbReference type="ChEBI" id="CHEBI:30616"/>
    </ligand>
</feature>
<keyword evidence="11" id="KW-1015">Disulfide bond</keyword>
<dbReference type="GO" id="GO:0061605">
    <property type="term" value="F:molybdopterin-synthase adenylyltransferase activity"/>
    <property type="evidence" value="ECO:0007669"/>
    <property type="project" value="UniProtKB-EC"/>
</dbReference>
<feature type="binding site" evidence="11">
    <location>
        <position position="222"/>
    </location>
    <ligand>
        <name>Zn(2+)</name>
        <dbReference type="ChEBI" id="CHEBI:29105"/>
    </ligand>
</feature>
<dbReference type="InterPro" id="IPR001763">
    <property type="entry name" value="Rhodanese-like_dom"/>
</dbReference>
<dbReference type="RefSeq" id="XP_031758108.1">
    <property type="nucleotide sequence ID" value="XM_031902248.1"/>
</dbReference>
<dbReference type="Ensembl" id="ENSXETT00000087366">
    <property type="protein sequence ID" value="ENSXETP00000075726"/>
    <property type="gene ID" value="ENSXETG00000024648"/>
</dbReference>
<evidence type="ECO:0000259" key="12">
    <source>
        <dbReference type="PROSITE" id="PS50206"/>
    </source>
</evidence>
<name>A0A6I8R184_XENTR</name>
<dbReference type="SUPFAM" id="SSF69572">
    <property type="entry name" value="Activating enzymes of the ubiquitin-like proteins"/>
    <property type="match status" value="1"/>
</dbReference>
<evidence type="ECO:0000313" key="17">
    <source>
        <dbReference type="RefSeq" id="XP_031758110.1"/>
    </source>
</evidence>
<dbReference type="GO" id="GO:0046872">
    <property type="term" value="F:metal ion binding"/>
    <property type="evidence" value="ECO:0007669"/>
    <property type="project" value="UniProtKB-KW"/>
</dbReference>
<evidence type="ECO:0000256" key="11">
    <source>
        <dbReference type="HAMAP-Rule" id="MF_03049"/>
    </source>
</evidence>
<keyword evidence="8 11" id="KW-0067">ATP-binding</keyword>
<evidence type="ECO:0000256" key="5">
    <source>
        <dbReference type="ARBA" id="ARBA00022723"/>
    </source>
</evidence>
<dbReference type="GO" id="GO:0006777">
    <property type="term" value="P:Mo-molybdopterin cofactor biosynthetic process"/>
    <property type="evidence" value="ECO:0007669"/>
    <property type="project" value="UniProtKB-UniRule"/>
</dbReference>
<dbReference type="GO" id="GO:0061604">
    <property type="term" value="F:molybdopterin-synthase sulfurtransferase activity"/>
    <property type="evidence" value="ECO:0007669"/>
    <property type="project" value="UniProtKB-EC"/>
</dbReference>
<dbReference type="InterPro" id="IPR028885">
    <property type="entry name" value="MOCS3/Uba4"/>
</dbReference>
<dbReference type="GO" id="GO:0042292">
    <property type="term" value="F:URM1 activating enzyme activity"/>
    <property type="evidence" value="ECO:0000318"/>
    <property type="project" value="GO_Central"/>
</dbReference>
<comment type="catalytic activity">
    <reaction evidence="11">
        <text>[molybdopterin-synthase sulfur-carrier protein]-C-terminal Gly-Gly-AMP + S-sulfanyl-L-cysteinyl-[cysteine desulfurase] + AH2 = [molybdopterin-synthase sulfur-carrier protein]-C-terminal-Gly-aminoethanethioate + L-cysteinyl-[cysteine desulfurase] + A + AMP + 2 H(+)</text>
        <dbReference type="Rhea" id="RHEA:48612"/>
        <dbReference type="Rhea" id="RHEA-COMP:12157"/>
        <dbReference type="Rhea" id="RHEA-COMP:12158"/>
        <dbReference type="Rhea" id="RHEA-COMP:12159"/>
        <dbReference type="Rhea" id="RHEA-COMP:19907"/>
        <dbReference type="ChEBI" id="CHEBI:13193"/>
        <dbReference type="ChEBI" id="CHEBI:15378"/>
        <dbReference type="ChEBI" id="CHEBI:17499"/>
        <dbReference type="ChEBI" id="CHEBI:29950"/>
        <dbReference type="ChEBI" id="CHEBI:61963"/>
        <dbReference type="ChEBI" id="CHEBI:90618"/>
        <dbReference type="ChEBI" id="CHEBI:232372"/>
        <dbReference type="ChEBI" id="CHEBI:456215"/>
        <dbReference type="EC" id="2.8.1.11"/>
    </reaction>
</comment>
<dbReference type="Xenbase" id="XB-GENE-5804173">
    <property type="gene designation" value="mocs3"/>
</dbReference>
<keyword evidence="14" id="KW-1185">Reference proteome</keyword>
<comment type="subcellular location">
    <subcellularLocation>
        <location evidence="1">Cytoplasm</location>
        <location evidence="1">Cytosol</location>
    </subcellularLocation>
</comment>
<dbReference type="GO" id="GO:0032447">
    <property type="term" value="P:protein urmylation"/>
    <property type="evidence" value="ECO:0000318"/>
    <property type="project" value="GO_Central"/>
</dbReference>
<dbReference type="KEGG" id="xtr:100491723"/>
<reference evidence="13" key="1">
    <citation type="journal article" date="2010" name="Science">
        <title>The genome of the Western clawed frog Xenopus tropicalis.</title>
        <authorList>
            <person name="Hellsten U."/>
            <person name="Harland R.M."/>
            <person name="Gilchrist M.J."/>
            <person name="Hendrix D."/>
            <person name="Jurka J."/>
            <person name="Kapitonov V."/>
            <person name="Ovcharenko I."/>
            <person name="Putnam N.H."/>
            <person name="Shu S."/>
            <person name="Taher L."/>
            <person name="Blitz I.L."/>
            <person name="Blumberg B."/>
            <person name="Dichmann D.S."/>
            <person name="Dubchak I."/>
            <person name="Amaya E."/>
            <person name="Detter J.C."/>
            <person name="Fletcher R."/>
            <person name="Gerhard D.S."/>
            <person name="Goodstein D."/>
            <person name="Graves T."/>
            <person name="Grigoriev I.V."/>
            <person name="Grimwood J."/>
            <person name="Kawashima T."/>
            <person name="Lindquist E."/>
            <person name="Lucas S.M."/>
            <person name="Mead P.E."/>
            <person name="Mitros T."/>
            <person name="Ogino H."/>
            <person name="Ohta Y."/>
            <person name="Poliakov A.V."/>
            <person name="Pollet N."/>
            <person name="Robert J."/>
            <person name="Salamov A."/>
            <person name="Sater A.K."/>
            <person name="Schmutz J."/>
            <person name="Terry A."/>
            <person name="Vize P.D."/>
            <person name="Warren W.C."/>
            <person name="Wells D."/>
            <person name="Wills A."/>
            <person name="Wilson R.K."/>
            <person name="Zimmerman L.B."/>
            <person name="Zorn A.M."/>
            <person name="Grainger R."/>
            <person name="Grammer T."/>
            <person name="Khokha M.K."/>
            <person name="Richardson P.M."/>
            <person name="Rokhsar D.S."/>
        </authorList>
    </citation>
    <scope>NUCLEOTIDE SEQUENCE [LARGE SCALE GENOMIC DNA]</scope>
    <source>
        <strain evidence="13">Nigerian</strain>
    </source>
</reference>
<keyword evidence="9 11" id="KW-0501">Molybdenum cofactor biosynthesis</keyword>
<feature type="domain" description="Rhodanese" evidence="12">
    <location>
        <begin position="344"/>
        <end position="453"/>
    </location>
</feature>
<dbReference type="InterPro" id="IPR000594">
    <property type="entry name" value="ThiF_NAD_FAD-bd"/>
</dbReference>
<evidence type="ECO:0000256" key="8">
    <source>
        <dbReference type="ARBA" id="ARBA00022840"/>
    </source>
</evidence>
<evidence type="ECO:0000256" key="9">
    <source>
        <dbReference type="ARBA" id="ARBA00023150"/>
    </source>
</evidence>
<keyword evidence="6 11" id="KW-0547">Nucleotide-binding</keyword>
<feature type="active site" description="Cysteine persulfide intermediate; for sulfurtransferase activity" evidence="11">
    <location>
        <position position="408"/>
    </location>
</feature>
<evidence type="ECO:0000313" key="15">
    <source>
        <dbReference type="RefSeq" id="XP_031758108.1"/>
    </source>
</evidence>
<dbReference type="GO" id="GO:0005524">
    <property type="term" value="F:ATP binding"/>
    <property type="evidence" value="ECO:0007669"/>
    <property type="project" value="UniProtKB-KW"/>
</dbReference>
<dbReference type="Proteomes" id="UP000008143">
    <property type="component" value="Chromosome 5"/>
</dbReference>
<reference evidence="13" key="2">
    <citation type="submission" date="2020-05" db="UniProtKB">
        <authorList>
            <consortium name="Ensembl"/>
        </authorList>
    </citation>
    <scope>IDENTIFICATION</scope>
</reference>
<dbReference type="GO" id="GO:0004792">
    <property type="term" value="F:thiosulfate-cyanide sulfurtransferase activity"/>
    <property type="evidence" value="ECO:0000318"/>
    <property type="project" value="GO_Central"/>
</dbReference>
<dbReference type="CDD" id="cd00757">
    <property type="entry name" value="ThiF_MoeB_HesA_family"/>
    <property type="match status" value="1"/>
</dbReference>
<dbReference type="InterPro" id="IPR035985">
    <property type="entry name" value="Ubiquitin-activating_enz"/>
</dbReference>
<dbReference type="GO" id="GO:0002143">
    <property type="term" value="P:tRNA wobble position uridine thiolation"/>
    <property type="evidence" value="ECO:0000318"/>
    <property type="project" value="GO_Central"/>
</dbReference>
<feature type="binding site" evidence="11">
    <location>
        <position position="219"/>
    </location>
    <ligand>
        <name>Zn(2+)</name>
        <dbReference type="ChEBI" id="CHEBI:29105"/>
    </ligand>
</feature>
<keyword evidence="7 11" id="KW-0862">Zinc</keyword>
<dbReference type="Pfam" id="PF00581">
    <property type="entry name" value="Rhodanese"/>
    <property type="match status" value="1"/>
</dbReference>
<evidence type="ECO:0000256" key="2">
    <source>
        <dbReference type="ARBA" id="ARBA00022490"/>
    </source>
</evidence>
<dbReference type="OrthoDB" id="10261062at2759"/>
<dbReference type="RefSeq" id="XP_031758109.1">
    <property type="nucleotide sequence ID" value="XM_031902249.1"/>
</dbReference>
<comment type="catalytic activity">
    <reaction evidence="11">
        <text>[molybdopterin-synthase sulfur-carrier protein]-C-terminal Gly-Gly + ATP + H(+) = [molybdopterin-synthase sulfur-carrier protein]-C-terminal Gly-Gly-AMP + diphosphate</text>
        <dbReference type="Rhea" id="RHEA:43616"/>
        <dbReference type="Rhea" id="RHEA-COMP:12159"/>
        <dbReference type="Rhea" id="RHEA-COMP:12202"/>
        <dbReference type="ChEBI" id="CHEBI:15378"/>
        <dbReference type="ChEBI" id="CHEBI:30616"/>
        <dbReference type="ChEBI" id="CHEBI:33019"/>
        <dbReference type="ChEBI" id="CHEBI:90618"/>
        <dbReference type="ChEBI" id="CHEBI:90778"/>
        <dbReference type="EC" id="2.7.7.80"/>
    </reaction>
</comment>
<dbReference type="PROSITE" id="PS50206">
    <property type="entry name" value="RHODANESE_3"/>
    <property type="match status" value="1"/>
</dbReference>
<dbReference type="GO" id="GO:0005737">
    <property type="term" value="C:cytoplasm"/>
    <property type="evidence" value="ECO:0000318"/>
    <property type="project" value="GO_Central"/>
</dbReference>
<dbReference type="PANTHER" id="PTHR10953">
    <property type="entry name" value="UBIQUITIN-ACTIVATING ENZYME E1"/>
    <property type="match status" value="1"/>
</dbReference>
<feature type="binding site" evidence="11">
    <location>
        <begin position="117"/>
        <end position="121"/>
    </location>
    <ligand>
        <name>ATP</name>
        <dbReference type="ChEBI" id="CHEBI:30616"/>
    </ligand>
</feature>
<evidence type="ECO:0000313" key="18">
    <source>
        <dbReference type="Xenbase" id="XB-GENE-5804173"/>
    </source>
</evidence>
<organism evidence="13">
    <name type="scientific">Xenopus tropicalis</name>
    <name type="common">Western clawed frog</name>
    <name type="synonym">Silurana tropicalis</name>
    <dbReference type="NCBI Taxonomy" id="8364"/>
    <lineage>
        <taxon>Eukaryota</taxon>
        <taxon>Metazoa</taxon>
        <taxon>Chordata</taxon>
        <taxon>Craniata</taxon>
        <taxon>Vertebrata</taxon>
        <taxon>Euteleostomi</taxon>
        <taxon>Amphibia</taxon>
        <taxon>Batrachia</taxon>
        <taxon>Anura</taxon>
        <taxon>Pipoidea</taxon>
        <taxon>Pipidae</taxon>
        <taxon>Xenopodinae</taxon>
        <taxon>Xenopus</taxon>
        <taxon>Silurana</taxon>
    </lineage>
</organism>
<dbReference type="Bgee" id="ENSXETG00000024648">
    <property type="expression patterns" value="Expressed in testis and 11 other cell types or tissues"/>
</dbReference>
<evidence type="ECO:0000313" key="13">
    <source>
        <dbReference type="Ensembl" id="ENSXETP00000075726"/>
    </source>
</evidence>
<comment type="function">
    <text evidence="11">Plays a central role in 2-thiolation of mcm(5)S(2)U at tRNA wobble positions of cytosolic tRNA(Lys), tRNA(Glu) and tRNA(Gln). Also essential during biosynthesis of the molybdenum cofactor. Acts by mediating the C-terminal thiocarboxylation of sulfur carriers URM1 and MOCS2A. Its N-terminus first activates URM1 and MOCS2A as acyl-adenylates (-COAMP), then the persulfide sulfur on the catalytic cysteine is transferred to URM1 and MOCS2A to form thiocarboxylation (-COSH) of their C-terminus. The reaction probably involves hydrogen sulfide that is generated from the persulfide intermediate and that acts as nucleophile towards URM1 and MOCS2A. Subsequently, a transient disulfide bond is formed. Does not use thiosulfate as sulfur donor; NFS1 probably acting as a sulfur donor for thiocarboxylation reactions.</text>
</comment>
<dbReference type="NCBIfam" id="NF004281">
    <property type="entry name" value="PRK05690.1"/>
    <property type="match status" value="1"/>
</dbReference>
<keyword evidence="10 11" id="KW-0511">Multifunctional enzyme</keyword>
<keyword evidence="15 16" id="KW-0548">Nucleotidyltransferase</keyword>
<feature type="disulfide bond" description="Alternate" evidence="11">
    <location>
        <begin position="313"/>
        <end position="321"/>
    </location>
</feature>
<comment type="pathway">
    <text evidence="11">tRNA modification; 5-methoxycarbonylmethyl-2-thiouridine-tRNA biosynthesis.</text>
</comment>
<dbReference type="AlphaFoldDB" id="A0A6I8R184"/>
<dbReference type="RefSeq" id="XP_031758110.1">
    <property type="nucleotide sequence ID" value="XM_031902250.1"/>
</dbReference>
<dbReference type="InterPro" id="IPR036873">
    <property type="entry name" value="Rhodanese-like_dom_sf"/>
</dbReference>
<dbReference type="HAMAP" id="MF_03049">
    <property type="entry name" value="MOCS3_Uba4"/>
    <property type="match status" value="1"/>
</dbReference>
<reference evidence="15 16" key="3">
    <citation type="submission" date="2025-04" db="UniProtKB">
        <authorList>
            <consortium name="RefSeq"/>
        </authorList>
    </citation>
    <scope>IDENTIFICATION</scope>
    <source>
        <strain evidence="15 16">Nigerian</strain>
        <tissue evidence="15 16">Liver and blood</tissue>
    </source>
</reference>
<dbReference type="FunFam" id="3.40.50.720:FF:000206">
    <property type="entry name" value="Adenylyltransferase and sulfurtransferase MOCS3"/>
    <property type="match status" value="1"/>
</dbReference>
<dbReference type="AGR" id="Xenbase:XB-GENE-5804173"/>
<dbReference type="GeneID" id="100491723"/>